<dbReference type="EMBL" id="CM023479">
    <property type="protein sequence ID" value="KAH7973639.1"/>
    <property type="molecule type" value="Genomic_DNA"/>
</dbReference>
<gene>
    <name evidence="1" type="ORF">HPB49_003478</name>
</gene>
<proteinExistence type="predicted"/>
<sequence length="157" mass="18361">MNREVILKKRKTLRTQKTNLDGDAEKKLDENHDPTAMSLIASQIKGIADWLKKADEQMEPFITLETADSEFAKTNEYELKIISALHNINAYLSRQVVRQTAREQPNFNAEARQSQQATIVKLPKLELMKFDGDKMKWQRFWRQFQAAVHERTDLNEN</sequence>
<name>A0ACB8DMN8_DERSI</name>
<organism evidence="1 2">
    <name type="scientific">Dermacentor silvarum</name>
    <name type="common">Tick</name>
    <dbReference type="NCBI Taxonomy" id="543639"/>
    <lineage>
        <taxon>Eukaryota</taxon>
        <taxon>Metazoa</taxon>
        <taxon>Ecdysozoa</taxon>
        <taxon>Arthropoda</taxon>
        <taxon>Chelicerata</taxon>
        <taxon>Arachnida</taxon>
        <taxon>Acari</taxon>
        <taxon>Parasitiformes</taxon>
        <taxon>Ixodida</taxon>
        <taxon>Ixodoidea</taxon>
        <taxon>Ixodidae</taxon>
        <taxon>Rhipicephalinae</taxon>
        <taxon>Dermacentor</taxon>
    </lineage>
</organism>
<protein>
    <submittedName>
        <fullName evidence="1">Uncharacterized protein</fullName>
    </submittedName>
</protein>
<evidence type="ECO:0000313" key="1">
    <source>
        <dbReference type="EMBL" id="KAH7973639.1"/>
    </source>
</evidence>
<reference evidence="1" key="1">
    <citation type="submission" date="2020-05" db="EMBL/GenBank/DDBJ databases">
        <title>Large-scale comparative analyses of tick genomes elucidate their genetic diversity and vector capacities.</title>
        <authorList>
            <person name="Jia N."/>
            <person name="Wang J."/>
            <person name="Shi W."/>
            <person name="Du L."/>
            <person name="Sun Y."/>
            <person name="Zhan W."/>
            <person name="Jiang J."/>
            <person name="Wang Q."/>
            <person name="Zhang B."/>
            <person name="Ji P."/>
            <person name="Sakyi L.B."/>
            <person name="Cui X."/>
            <person name="Yuan T."/>
            <person name="Jiang B."/>
            <person name="Yang W."/>
            <person name="Lam T.T.-Y."/>
            <person name="Chang Q."/>
            <person name="Ding S."/>
            <person name="Wang X."/>
            <person name="Zhu J."/>
            <person name="Ruan X."/>
            <person name="Zhao L."/>
            <person name="Wei J."/>
            <person name="Que T."/>
            <person name="Du C."/>
            <person name="Cheng J."/>
            <person name="Dai P."/>
            <person name="Han X."/>
            <person name="Huang E."/>
            <person name="Gao Y."/>
            <person name="Liu J."/>
            <person name="Shao H."/>
            <person name="Ye R."/>
            <person name="Li L."/>
            <person name="Wei W."/>
            <person name="Wang X."/>
            <person name="Wang C."/>
            <person name="Yang T."/>
            <person name="Huo Q."/>
            <person name="Li W."/>
            <person name="Guo W."/>
            <person name="Chen H."/>
            <person name="Zhou L."/>
            <person name="Ni X."/>
            <person name="Tian J."/>
            <person name="Zhou Y."/>
            <person name="Sheng Y."/>
            <person name="Liu T."/>
            <person name="Pan Y."/>
            <person name="Xia L."/>
            <person name="Li J."/>
            <person name="Zhao F."/>
            <person name="Cao W."/>
        </authorList>
    </citation>
    <scope>NUCLEOTIDE SEQUENCE</scope>
    <source>
        <strain evidence="1">Dsil-2018</strain>
    </source>
</reference>
<dbReference type="Proteomes" id="UP000821865">
    <property type="component" value="Chromosome 10"/>
</dbReference>
<comment type="caution">
    <text evidence="1">The sequence shown here is derived from an EMBL/GenBank/DDBJ whole genome shotgun (WGS) entry which is preliminary data.</text>
</comment>
<evidence type="ECO:0000313" key="2">
    <source>
        <dbReference type="Proteomes" id="UP000821865"/>
    </source>
</evidence>
<accession>A0ACB8DMN8</accession>
<keyword evidence="2" id="KW-1185">Reference proteome</keyword>